<dbReference type="Pfam" id="PF02894">
    <property type="entry name" value="GFO_IDH_MocA_C"/>
    <property type="match status" value="1"/>
</dbReference>
<organism evidence="3 4">
    <name type="scientific">Rhodohalobacter sulfatireducens</name>
    <dbReference type="NCBI Taxonomy" id="2911366"/>
    <lineage>
        <taxon>Bacteria</taxon>
        <taxon>Pseudomonadati</taxon>
        <taxon>Balneolota</taxon>
        <taxon>Balneolia</taxon>
        <taxon>Balneolales</taxon>
        <taxon>Balneolaceae</taxon>
        <taxon>Rhodohalobacter</taxon>
    </lineage>
</organism>
<evidence type="ECO:0000259" key="1">
    <source>
        <dbReference type="Pfam" id="PF01408"/>
    </source>
</evidence>
<dbReference type="Pfam" id="PF01408">
    <property type="entry name" value="GFO_IDH_MocA"/>
    <property type="match status" value="1"/>
</dbReference>
<accession>A0ABS9KHH2</accession>
<proteinExistence type="predicted"/>
<dbReference type="SUPFAM" id="SSF51735">
    <property type="entry name" value="NAD(P)-binding Rossmann-fold domains"/>
    <property type="match status" value="1"/>
</dbReference>
<dbReference type="InterPro" id="IPR004104">
    <property type="entry name" value="Gfo/Idh/MocA-like_OxRdtase_C"/>
</dbReference>
<dbReference type="PANTHER" id="PTHR43377">
    <property type="entry name" value="BILIVERDIN REDUCTASE A"/>
    <property type="match status" value="1"/>
</dbReference>
<gene>
    <name evidence="3" type="ORF">L6773_17130</name>
</gene>
<dbReference type="SUPFAM" id="SSF55347">
    <property type="entry name" value="Glyceraldehyde-3-phosphate dehydrogenase-like, C-terminal domain"/>
    <property type="match status" value="1"/>
</dbReference>
<keyword evidence="4" id="KW-1185">Reference proteome</keyword>
<dbReference type="RefSeq" id="WP_237855676.1">
    <property type="nucleotide sequence ID" value="NZ_JAKLWS010000030.1"/>
</dbReference>
<dbReference type="PANTHER" id="PTHR43377:SF2">
    <property type="entry name" value="BINDING ROSSMANN FOLD OXIDOREDUCTASE, PUTATIVE (AFU_ORTHOLOGUE AFUA_4G00560)-RELATED"/>
    <property type="match status" value="1"/>
</dbReference>
<name>A0ABS9KHH2_9BACT</name>
<feature type="domain" description="Gfo/Idh/MocA-like oxidoreductase C-terminal" evidence="2">
    <location>
        <begin position="177"/>
        <end position="460"/>
    </location>
</feature>
<reference evidence="3" key="2">
    <citation type="submission" date="2024-05" db="EMBL/GenBank/DDBJ databases">
        <title>Rhodohalobacter halophilus gen. nov., sp. nov., a moderately halophilic member of the family Balneolaceae.</title>
        <authorList>
            <person name="Xia J."/>
        </authorList>
    </citation>
    <scope>NUCLEOTIDE SEQUENCE</scope>
    <source>
        <strain evidence="3">WB101</strain>
    </source>
</reference>
<dbReference type="Gene3D" id="3.30.360.10">
    <property type="entry name" value="Dihydrodipicolinate Reductase, domain 2"/>
    <property type="match status" value="1"/>
</dbReference>
<dbReference type="InterPro" id="IPR051450">
    <property type="entry name" value="Gfo/Idh/MocA_Oxidoreductases"/>
</dbReference>
<evidence type="ECO:0000313" key="3">
    <source>
        <dbReference type="EMBL" id="MCG2590303.1"/>
    </source>
</evidence>
<dbReference type="EMBL" id="JAKLWS010000030">
    <property type="protein sequence ID" value="MCG2590303.1"/>
    <property type="molecule type" value="Genomic_DNA"/>
</dbReference>
<evidence type="ECO:0000259" key="2">
    <source>
        <dbReference type="Pfam" id="PF02894"/>
    </source>
</evidence>
<feature type="domain" description="Gfo/Idh/MocA-like oxidoreductase N-terminal" evidence="1">
    <location>
        <begin position="43"/>
        <end position="165"/>
    </location>
</feature>
<protein>
    <submittedName>
        <fullName evidence="3">Gfo/Idh/MocA family oxidoreductase</fullName>
    </submittedName>
</protein>
<evidence type="ECO:0000313" key="4">
    <source>
        <dbReference type="Proteomes" id="UP001165366"/>
    </source>
</evidence>
<dbReference type="InterPro" id="IPR000683">
    <property type="entry name" value="Gfo/Idh/MocA-like_OxRdtase_N"/>
</dbReference>
<dbReference type="PROSITE" id="PS51318">
    <property type="entry name" value="TAT"/>
    <property type="match status" value="1"/>
</dbReference>
<dbReference type="Proteomes" id="UP001165366">
    <property type="component" value="Unassembled WGS sequence"/>
</dbReference>
<dbReference type="InterPro" id="IPR036291">
    <property type="entry name" value="NAD(P)-bd_dom_sf"/>
</dbReference>
<dbReference type="InterPro" id="IPR006311">
    <property type="entry name" value="TAT_signal"/>
</dbReference>
<comment type="caution">
    <text evidence="3">The sequence shown here is derived from an EMBL/GenBank/DDBJ whole genome shotgun (WGS) entry which is preliminary data.</text>
</comment>
<sequence>MKKDKFTRKQFIKSTGAAVGGALIAGPAFSQISRSPRIFNKRRVALVGTGIRGITFWGRRIQERYGDVVEFVGLCDINPGRLEYGKEFIGADCPTFTEFDEMMDTTNPDLLIVTTVDATHHQFIIKGLQRNIDVITEKPMTTDEFKCQAILDAEKESDGELIVGFNYRYSPHHTRLKELLMNQRVGKITSVDFHWYLNVYHGASYFRRWHGIEASGGTLLVHKATHHFDLLNWWLNSDPVEVYAKGSLEHYGSNNSFRGNKCRTCPHQDSCDFYWDITDNDTYMDLYVANEHHDGYIRDNCLWRHEIDIYDKMSVQVKYANDVQVNYSLTTYSPYEGMKIGFNGFDGRIDAWHGIPWREREKIDQSELHAQEMSQGEIDEATDFEEIMVMDNFSEDYEQIKVYQSGGGHGGGDERLQNQIFRESDAEDPLNLAAGSRDGAMSILIGIAARNSIESGKPVRIEDLTSLKPHPTRTL</sequence>
<dbReference type="Gene3D" id="3.40.50.720">
    <property type="entry name" value="NAD(P)-binding Rossmann-like Domain"/>
    <property type="match status" value="1"/>
</dbReference>
<reference evidence="3" key="1">
    <citation type="submission" date="2022-01" db="EMBL/GenBank/DDBJ databases">
        <authorList>
            <person name="Wang Y."/>
        </authorList>
    </citation>
    <scope>NUCLEOTIDE SEQUENCE</scope>
    <source>
        <strain evidence="3">WB101</strain>
    </source>
</reference>